<evidence type="ECO:0000256" key="1">
    <source>
        <dbReference type="ARBA" id="ARBA00022737"/>
    </source>
</evidence>
<comment type="caution">
    <text evidence="5">The sequence shown here is derived from an EMBL/GenBank/DDBJ whole genome shotgun (WGS) entry which is preliminary data.</text>
</comment>
<keyword evidence="2" id="KW-0106">Calcium</keyword>
<evidence type="ECO:0000313" key="6">
    <source>
        <dbReference type="Proteomes" id="UP000794436"/>
    </source>
</evidence>
<proteinExistence type="predicted"/>
<dbReference type="PRINTS" id="PR00450">
    <property type="entry name" value="RECOVERIN"/>
</dbReference>
<dbReference type="SMART" id="SM00054">
    <property type="entry name" value="EFh"/>
    <property type="match status" value="2"/>
</dbReference>
<evidence type="ECO:0000256" key="3">
    <source>
        <dbReference type="SAM" id="MobiDB-lite"/>
    </source>
</evidence>
<dbReference type="InterPro" id="IPR011992">
    <property type="entry name" value="EF-hand-dom_pair"/>
</dbReference>
<sequence length="262" mass="30167">MTQKYREQAPPDKHSGAYSHENKNQHSSLAHARKTPRQNLVTNGPIIASDLSDFDLRKCHPRTVVTRHHGFLQQQDIQKLIDETGYDRTELYALWARFKALCSIAKSPKGIDKDTFCHGIPQLSVEDQFFIDRVFKILDADGSNILEWQEFVDALSALENGDVNKRIDFLFRVYDLNGDGMIHRNEVMQFLLASLLVKPNDDLEEVAKHFVKKIFTSVGRQDSEVMCVEDAKKYMREHPSADIYTLFGRTMVTKRPKLDVNK</sequence>
<feature type="region of interest" description="Disordered" evidence="3">
    <location>
        <begin position="1"/>
        <end position="42"/>
    </location>
</feature>
<dbReference type="GO" id="GO:0005509">
    <property type="term" value="F:calcium ion binding"/>
    <property type="evidence" value="ECO:0007669"/>
    <property type="project" value="InterPro"/>
</dbReference>
<dbReference type="InterPro" id="IPR045198">
    <property type="entry name" value="CNBL1-10"/>
</dbReference>
<dbReference type="InterPro" id="IPR018247">
    <property type="entry name" value="EF_Hand_1_Ca_BS"/>
</dbReference>
<reference evidence="5" key="1">
    <citation type="submission" date="2019-03" db="EMBL/GenBank/DDBJ databases">
        <title>Long read genome sequence of the mycoparasitic Pythium oligandrum ATCC 38472 isolated from sugarbeet rhizosphere.</title>
        <authorList>
            <person name="Gaulin E."/>
        </authorList>
    </citation>
    <scope>NUCLEOTIDE SEQUENCE</scope>
    <source>
        <strain evidence="5">ATCC 38472_TT</strain>
    </source>
</reference>
<organism evidence="5 6">
    <name type="scientific">Pythium oligandrum</name>
    <name type="common">Mycoparasitic fungus</name>
    <dbReference type="NCBI Taxonomy" id="41045"/>
    <lineage>
        <taxon>Eukaryota</taxon>
        <taxon>Sar</taxon>
        <taxon>Stramenopiles</taxon>
        <taxon>Oomycota</taxon>
        <taxon>Peronosporomycetes</taxon>
        <taxon>Pythiales</taxon>
        <taxon>Pythiaceae</taxon>
        <taxon>Pythium</taxon>
    </lineage>
</organism>
<feature type="domain" description="EF-hand" evidence="4">
    <location>
        <begin position="126"/>
        <end position="161"/>
    </location>
</feature>
<accession>A0A8K1C2W7</accession>
<dbReference type="PANTHER" id="PTHR23056">
    <property type="entry name" value="CALCINEURIN B"/>
    <property type="match status" value="1"/>
</dbReference>
<gene>
    <name evidence="5" type="ORF">Poli38472_010358</name>
</gene>
<dbReference type="SUPFAM" id="SSF47473">
    <property type="entry name" value="EF-hand"/>
    <property type="match status" value="1"/>
</dbReference>
<dbReference type="Gene3D" id="1.10.238.10">
    <property type="entry name" value="EF-hand"/>
    <property type="match status" value="1"/>
</dbReference>
<evidence type="ECO:0000259" key="4">
    <source>
        <dbReference type="PROSITE" id="PS50222"/>
    </source>
</evidence>
<dbReference type="GO" id="GO:0019900">
    <property type="term" value="F:kinase binding"/>
    <property type="evidence" value="ECO:0007669"/>
    <property type="project" value="InterPro"/>
</dbReference>
<evidence type="ECO:0000256" key="2">
    <source>
        <dbReference type="ARBA" id="ARBA00022837"/>
    </source>
</evidence>
<dbReference type="CDD" id="cd00051">
    <property type="entry name" value="EFh"/>
    <property type="match status" value="1"/>
</dbReference>
<evidence type="ECO:0000313" key="5">
    <source>
        <dbReference type="EMBL" id="TMW55476.1"/>
    </source>
</evidence>
<dbReference type="GO" id="GO:0019722">
    <property type="term" value="P:calcium-mediated signaling"/>
    <property type="evidence" value="ECO:0007669"/>
    <property type="project" value="InterPro"/>
</dbReference>
<feature type="domain" description="EF-hand" evidence="4">
    <location>
        <begin position="162"/>
        <end position="197"/>
    </location>
</feature>
<dbReference type="AlphaFoldDB" id="A0A8K1C2W7"/>
<keyword evidence="1" id="KW-0677">Repeat</keyword>
<dbReference type="Pfam" id="PF13499">
    <property type="entry name" value="EF-hand_7"/>
    <property type="match status" value="1"/>
</dbReference>
<dbReference type="PROSITE" id="PS00018">
    <property type="entry name" value="EF_HAND_1"/>
    <property type="match status" value="1"/>
</dbReference>
<dbReference type="InterPro" id="IPR002048">
    <property type="entry name" value="EF_hand_dom"/>
</dbReference>
<keyword evidence="6" id="KW-1185">Reference proteome</keyword>
<dbReference type="EMBL" id="SPLM01000147">
    <property type="protein sequence ID" value="TMW55476.1"/>
    <property type="molecule type" value="Genomic_DNA"/>
</dbReference>
<protein>
    <recommendedName>
        <fullName evidence="4">EF-hand domain-containing protein</fullName>
    </recommendedName>
</protein>
<dbReference type="Proteomes" id="UP000794436">
    <property type="component" value="Unassembled WGS sequence"/>
</dbReference>
<dbReference type="PROSITE" id="PS50222">
    <property type="entry name" value="EF_HAND_2"/>
    <property type="match status" value="2"/>
</dbReference>
<name>A0A8K1C2W7_PYTOL</name>
<dbReference type="OrthoDB" id="2122982at2759"/>
<dbReference type="PANTHER" id="PTHR23056:SF110">
    <property type="entry name" value="CALMODULIN"/>
    <property type="match status" value="1"/>
</dbReference>
<feature type="compositionally biased region" description="Basic and acidic residues" evidence="3">
    <location>
        <begin position="1"/>
        <end position="24"/>
    </location>
</feature>